<accession>A0A9W7FB45</accession>
<evidence type="ECO:0000313" key="2">
    <source>
        <dbReference type="Proteomes" id="UP001165160"/>
    </source>
</evidence>
<name>A0A9W7FB45_9STRA</name>
<proteinExistence type="predicted"/>
<gene>
    <name evidence="1" type="ORF">TrVE_jg2101</name>
</gene>
<protein>
    <submittedName>
        <fullName evidence="1">Uncharacterized protein</fullName>
    </submittedName>
</protein>
<dbReference type="AlphaFoldDB" id="A0A9W7FB45"/>
<organism evidence="1 2">
    <name type="scientific">Triparma verrucosa</name>
    <dbReference type="NCBI Taxonomy" id="1606542"/>
    <lineage>
        <taxon>Eukaryota</taxon>
        <taxon>Sar</taxon>
        <taxon>Stramenopiles</taxon>
        <taxon>Ochrophyta</taxon>
        <taxon>Bolidophyceae</taxon>
        <taxon>Parmales</taxon>
        <taxon>Triparmaceae</taxon>
        <taxon>Triparma</taxon>
    </lineage>
</organism>
<evidence type="ECO:0000313" key="1">
    <source>
        <dbReference type="EMBL" id="GMI08905.1"/>
    </source>
</evidence>
<reference evidence="2" key="1">
    <citation type="journal article" date="2023" name="Commun. Biol.">
        <title>Genome analysis of Parmales, the sister group of diatoms, reveals the evolutionary specialization of diatoms from phago-mixotrophs to photoautotrophs.</title>
        <authorList>
            <person name="Ban H."/>
            <person name="Sato S."/>
            <person name="Yoshikawa S."/>
            <person name="Yamada K."/>
            <person name="Nakamura Y."/>
            <person name="Ichinomiya M."/>
            <person name="Sato N."/>
            <person name="Blanc-Mathieu R."/>
            <person name="Endo H."/>
            <person name="Kuwata A."/>
            <person name="Ogata H."/>
        </authorList>
    </citation>
    <scope>NUCLEOTIDE SEQUENCE [LARGE SCALE GENOMIC DNA]</scope>
    <source>
        <strain evidence="2">NIES 3699</strain>
    </source>
</reference>
<comment type="caution">
    <text evidence="1">The sequence shown here is derived from an EMBL/GenBank/DDBJ whole genome shotgun (WGS) entry which is preliminary data.</text>
</comment>
<dbReference type="EMBL" id="BRXX01000390">
    <property type="protein sequence ID" value="GMI08905.1"/>
    <property type="molecule type" value="Genomic_DNA"/>
</dbReference>
<keyword evidence="2" id="KW-1185">Reference proteome</keyword>
<dbReference type="Proteomes" id="UP001165160">
    <property type="component" value="Unassembled WGS sequence"/>
</dbReference>
<sequence length="151" mass="15839">MAADEASAWSPPKWVKLVAVMEMSAVFATGYVALILNVGLVTCGSDSILCIPTLGTSPEAASTQLLRGWGGRQACIFVPFACAIAWNDRNVYRAAFACFIARCLNDLLAIAIEGIADKSALSFGLVASNCSLASVALYRIWKSPSATVASS</sequence>